<dbReference type="AlphaFoldDB" id="A0A934TIB8"/>
<dbReference type="PANTHER" id="PTHR30427">
    <property type="entry name" value="TRANSCRIPTIONAL ACTIVATOR PROTEIN LYSR"/>
    <property type="match status" value="1"/>
</dbReference>
<gene>
    <name evidence="6" type="ORF">CCR87_03160</name>
</gene>
<dbReference type="GO" id="GO:0010628">
    <property type="term" value="P:positive regulation of gene expression"/>
    <property type="evidence" value="ECO:0007669"/>
    <property type="project" value="TreeGrafter"/>
</dbReference>
<dbReference type="GO" id="GO:0003700">
    <property type="term" value="F:DNA-binding transcription factor activity"/>
    <property type="evidence" value="ECO:0007669"/>
    <property type="project" value="InterPro"/>
</dbReference>
<dbReference type="Gene3D" id="1.10.10.10">
    <property type="entry name" value="Winged helix-like DNA-binding domain superfamily/Winged helix DNA-binding domain"/>
    <property type="match status" value="1"/>
</dbReference>
<dbReference type="InterPro" id="IPR005119">
    <property type="entry name" value="LysR_subst-bd"/>
</dbReference>
<comment type="similarity">
    <text evidence="1">Belongs to the LysR transcriptional regulatory family.</text>
</comment>
<dbReference type="SUPFAM" id="SSF53850">
    <property type="entry name" value="Periplasmic binding protein-like II"/>
    <property type="match status" value="1"/>
</dbReference>
<evidence type="ECO:0000256" key="4">
    <source>
        <dbReference type="ARBA" id="ARBA00023163"/>
    </source>
</evidence>
<proteinExistence type="inferred from homology"/>
<name>A0A934TIB8_9RHOB</name>
<dbReference type="InterPro" id="IPR036388">
    <property type="entry name" value="WH-like_DNA-bd_sf"/>
</dbReference>
<keyword evidence="3" id="KW-0238">DNA-binding</keyword>
<evidence type="ECO:0000256" key="1">
    <source>
        <dbReference type="ARBA" id="ARBA00009437"/>
    </source>
</evidence>
<dbReference type="InterPro" id="IPR000847">
    <property type="entry name" value="LysR_HTH_N"/>
</dbReference>
<dbReference type="PRINTS" id="PR00039">
    <property type="entry name" value="HTHLYSR"/>
</dbReference>
<evidence type="ECO:0000256" key="3">
    <source>
        <dbReference type="ARBA" id="ARBA00023125"/>
    </source>
</evidence>
<dbReference type="PANTHER" id="PTHR30427:SF1">
    <property type="entry name" value="TRANSCRIPTIONAL ACTIVATOR PROTEIN LYSR"/>
    <property type="match status" value="1"/>
</dbReference>
<feature type="domain" description="HTH lysR-type" evidence="5">
    <location>
        <begin position="59"/>
        <end position="116"/>
    </location>
</feature>
<keyword evidence="4" id="KW-0804">Transcription</keyword>
<dbReference type="GO" id="GO:0043565">
    <property type="term" value="F:sequence-specific DNA binding"/>
    <property type="evidence" value="ECO:0007669"/>
    <property type="project" value="TreeGrafter"/>
</dbReference>
<evidence type="ECO:0000313" key="6">
    <source>
        <dbReference type="EMBL" id="MBK5926362.1"/>
    </source>
</evidence>
<comment type="caution">
    <text evidence="6">The sequence shown here is derived from an EMBL/GenBank/DDBJ whole genome shotgun (WGS) entry which is preliminary data.</text>
</comment>
<accession>A0A934TIB8</accession>
<dbReference type="Proteomes" id="UP000706333">
    <property type="component" value="Unassembled WGS sequence"/>
</dbReference>
<dbReference type="Gene3D" id="3.40.190.290">
    <property type="match status" value="1"/>
</dbReference>
<dbReference type="Pfam" id="PF03466">
    <property type="entry name" value="LysR_substrate"/>
    <property type="match status" value="1"/>
</dbReference>
<protein>
    <recommendedName>
        <fullName evidence="5">HTH lysR-type domain-containing protein</fullName>
    </recommendedName>
</protein>
<sequence length="354" mass="37012">MAAPDSTASTTKPRTTATCMRPLSPFGRHLGGKAGRAKEKGFVTPIAFGYGHRMDTRAITLQRLQAFCAVYECGSVSGAARAMSVSQPTVSKHLRDLEAALGLDLFTLERGRVVPTAEADRLHADSRFIGEGMRRLGAAVRDLRSGAGRRLAVGCVGLLAQRHLPRALAAVTAAAPELSVEVTLRTALEQLSALREGRADIGFCAGAVAAADLWTTRIGTGTLVLVVPRDHPLAAEARVPVAAVRGLADCIAMPADRPLGALVHRLRDGGARARGGLMCYSLEAVLPLCAATGRPAVVDCFTAAQVVPGGALVVRPLEPAQPFDVIALTRRPPDRSGITGRLIAAMRDSMAAPG</sequence>
<dbReference type="PROSITE" id="PS50931">
    <property type="entry name" value="HTH_LYSR"/>
    <property type="match status" value="1"/>
</dbReference>
<reference evidence="6" key="2">
    <citation type="journal article" date="2020" name="Microorganisms">
        <title>Osmotic Adaptation and Compatible Solute Biosynthesis of Phototrophic Bacteria as Revealed from Genome Analyses.</title>
        <authorList>
            <person name="Imhoff J.F."/>
            <person name="Rahn T."/>
            <person name="Kunzel S."/>
            <person name="Keller A."/>
            <person name="Neulinger S.C."/>
        </authorList>
    </citation>
    <scope>NUCLEOTIDE SEQUENCE</scope>
    <source>
        <strain evidence="6">LMG 28126</strain>
    </source>
</reference>
<dbReference type="EMBL" id="NHSD01000121">
    <property type="protein sequence ID" value="MBK5926362.1"/>
    <property type="molecule type" value="Genomic_DNA"/>
</dbReference>
<reference evidence="6" key="1">
    <citation type="submission" date="2017-05" db="EMBL/GenBank/DDBJ databases">
        <authorList>
            <person name="Imhoff J.F."/>
            <person name="Rahn T."/>
            <person name="Kuenzel S."/>
            <person name="Neulinger S.C."/>
        </authorList>
    </citation>
    <scope>NUCLEOTIDE SEQUENCE</scope>
    <source>
        <strain evidence="6">LMG 28126</strain>
    </source>
</reference>
<dbReference type="Pfam" id="PF00126">
    <property type="entry name" value="HTH_1"/>
    <property type="match status" value="1"/>
</dbReference>
<dbReference type="SUPFAM" id="SSF46785">
    <property type="entry name" value="Winged helix' DNA-binding domain"/>
    <property type="match status" value="1"/>
</dbReference>
<keyword evidence="7" id="KW-1185">Reference proteome</keyword>
<keyword evidence="2" id="KW-0805">Transcription regulation</keyword>
<evidence type="ECO:0000313" key="7">
    <source>
        <dbReference type="Proteomes" id="UP000706333"/>
    </source>
</evidence>
<evidence type="ECO:0000256" key="2">
    <source>
        <dbReference type="ARBA" id="ARBA00023015"/>
    </source>
</evidence>
<organism evidence="6 7">
    <name type="scientific">Rhodobaculum claviforme</name>
    <dbReference type="NCBI Taxonomy" id="1549854"/>
    <lineage>
        <taxon>Bacteria</taxon>
        <taxon>Pseudomonadati</taxon>
        <taxon>Pseudomonadota</taxon>
        <taxon>Alphaproteobacteria</taxon>
        <taxon>Rhodobacterales</taxon>
        <taxon>Paracoccaceae</taxon>
        <taxon>Rhodobaculum</taxon>
    </lineage>
</organism>
<evidence type="ECO:0000259" key="5">
    <source>
        <dbReference type="PROSITE" id="PS50931"/>
    </source>
</evidence>
<dbReference type="InterPro" id="IPR036390">
    <property type="entry name" value="WH_DNA-bd_sf"/>
</dbReference>